<evidence type="ECO:0000313" key="2">
    <source>
        <dbReference type="Proteomes" id="UP000287166"/>
    </source>
</evidence>
<accession>A0A401GT01</accession>
<dbReference type="GeneID" id="38782254"/>
<comment type="caution">
    <text evidence="1">The sequence shown here is derived from an EMBL/GenBank/DDBJ whole genome shotgun (WGS) entry which is preliminary data.</text>
</comment>
<dbReference type="Proteomes" id="UP000287166">
    <property type="component" value="Unassembled WGS sequence"/>
</dbReference>
<evidence type="ECO:0000313" key="1">
    <source>
        <dbReference type="EMBL" id="GBE85337.1"/>
    </source>
</evidence>
<organism evidence="1 2">
    <name type="scientific">Sparassis crispa</name>
    <dbReference type="NCBI Taxonomy" id="139825"/>
    <lineage>
        <taxon>Eukaryota</taxon>
        <taxon>Fungi</taxon>
        <taxon>Dikarya</taxon>
        <taxon>Basidiomycota</taxon>
        <taxon>Agaricomycotina</taxon>
        <taxon>Agaricomycetes</taxon>
        <taxon>Polyporales</taxon>
        <taxon>Sparassidaceae</taxon>
        <taxon>Sparassis</taxon>
    </lineage>
</organism>
<dbReference type="STRING" id="139825.A0A401GT01"/>
<dbReference type="RefSeq" id="XP_027616250.1">
    <property type="nucleotide sequence ID" value="XM_027760449.1"/>
</dbReference>
<proteinExistence type="predicted"/>
<sequence length="139" mass="15797">MHTLKDLLGYLKGSDAVLLRICRELHLNASVQLLFRDADDGERGVEVLCDRVVDMSDDCLDTQLWCHLQENYGGKLLRAVDWPEQQRDIEVHWVTETPKVNSIESPYIAYSNDASAAHTYMYLCLIIEVGKAGNRETAE</sequence>
<name>A0A401GT01_9APHY</name>
<dbReference type="EMBL" id="BFAD01000007">
    <property type="protein sequence ID" value="GBE85337.1"/>
    <property type="molecule type" value="Genomic_DNA"/>
</dbReference>
<keyword evidence="2" id="KW-1185">Reference proteome</keyword>
<dbReference type="InParanoid" id="A0A401GT01"/>
<dbReference type="AlphaFoldDB" id="A0A401GT01"/>
<protein>
    <submittedName>
        <fullName evidence="1">Uncharacterized protein</fullName>
    </submittedName>
</protein>
<reference evidence="1 2" key="1">
    <citation type="journal article" date="2018" name="Sci. Rep.">
        <title>Genome sequence of the cauliflower mushroom Sparassis crispa (Hanabiratake) and its association with beneficial usage.</title>
        <authorList>
            <person name="Kiyama R."/>
            <person name="Furutani Y."/>
            <person name="Kawaguchi K."/>
            <person name="Nakanishi T."/>
        </authorList>
    </citation>
    <scope>NUCLEOTIDE SEQUENCE [LARGE SCALE GENOMIC DNA]</scope>
</reference>
<gene>
    <name evidence="1" type="ORF">SCP_0705240</name>
</gene>
<dbReference type="OrthoDB" id="27483at2759"/>